<sequence>MEVATGAEAVQALIDSLPGRTELNCIGLNTYLLARRNSSSAQVAQLDAIVIQKLARAAKAEAQPAKTWYQKRASNINRNWLNGFATSPDVPETVRQAATL</sequence>
<dbReference type="EMBL" id="AYZJ01000084">
    <property type="protein sequence ID" value="KRN18762.1"/>
    <property type="molecule type" value="Genomic_DNA"/>
</dbReference>
<proteinExistence type="predicted"/>
<keyword evidence="2" id="KW-1185">Reference proteome</keyword>
<accession>A0A0R2F118</accession>
<dbReference type="Proteomes" id="UP000050865">
    <property type="component" value="Unassembled WGS sequence"/>
</dbReference>
<evidence type="ECO:0000313" key="1">
    <source>
        <dbReference type="EMBL" id="KRN18762.1"/>
    </source>
</evidence>
<protein>
    <submittedName>
        <fullName evidence="1">Uncharacterized protein</fullName>
    </submittedName>
</protein>
<evidence type="ECO:0000313" key="2">
    <source>
        <dbReference type="Proteomes" id="UP000050865"/>
    </source>
</evidence>
<reference evidence="1 2" key="1">
    <citation type="journal article" date="2015" name="Genome Announc.">
        <title>Expanding the biotechnology potential of lactobacilli through comparative genomics of 213 strains and associated genera.</title>
        <authorList>
            <person name="Sun Z."/>
            <person name="Harris H.M."/>
            <person name="McCann A."/>
            <person name="Guo C."/>
            <person name="Argimon S."/>
            <person name="Zhang W."/>
            <person name="Yang X."/>
            <person name="Jeffery I.B."/>
            <person name="Cooney J.C."/>
            <person name="Kagawa T.F."/>
            <person name="Liu W."/>
            <person name="Song Y."/>
            <person name="Salvetti E."/>
            <person name="Wrobel A."/>
            <person name="Rasinkangas P."/>
            <person name="Parkhill J."/>
            <person name="Rea M.C."/>
            <person name="O'Sullivan O."/>
            <person name="Ritari J."/>
            <person name="Douillard F.P."/>
            <person name="Paul Ross R."/>
            <person name="Yang R."/>
            <person name="Briner A.E."/>
            <person name="Felis G.E."/>
            <person name="de Vos W.M."/>
            <person name="Barrangou R."/>
            <person name="Klaenhammer T.R."/>
            <person name="Caufield P.W."/>
            <person name="Cui Y."/>
            <person name="Zhang H."/>
            <person name="O'Toole P.W."/>
        </authorList>
    </citation>
    <scope>NUCLEOTIDE SEQUENCE [LARGE SCALE GENOMIC DNA]</scope>
    <source>
        <strain evidence="1 2">DSM 22697</strain>
    </source>
</reference>
<dbReference type="PATRIC" id="fig|1423730.4.peg.554"/>
<gene>
    <name evidence="1" type="ORF">FC75_GL000533</name>
</gene>
<name>A0A0R2F118_9LACO</name>
<organism evidence="1 2">
    <name type="scientific">Lacticaseibacillus camelliae DSM 22697 = JCM 13995</name>
    <dbReference type="NCBI Taxonomy" id="1423730"/>
    <lineage>
        <taxon>Bacteria</taxon>
        <taxon>Bacillati</taxon>
        <taxon>Bacillota</taxon>
        <taxon>Bacilli</taxon>
        <taxon>Lactobacillales</taxon>
        <taxon>Lactobacillaceae</taxon>
        <taxon>Lacticaseibacillus</taxon>
    </lineage>
</organism>
<dbReference type="AlphaFoldDB" id="A0A0R2F118"/>
<comment type="caution">
    <text evidence="1">The sequence shown here is derived from an EMBL/GenBank/DDBJ whole genome shotgun (WGS) entry which is preliminary data.</text>
</comment>